<dbReference type="KEGG" id="lgo:JCM16774_1035"/>
<evidence type="ECO:0000256" key="7">
    <source>
        <dbReference type="ARBA" id="ARBA00023136"/>
    </source>
</evidence>
<organism evidence="9 10">
    <name type="scientific">Pseudoleptotrichia goodfellowii</name>
    <dbReference type="NCBI Taxonomy" id="157692"/>
    <lineage>
        <taxon>Bacteria</taxon>
        <taxon>Fusobacteriati</taxon>
        <taxon>Fusobacteriota</taxon>
        <taxon>Fusobacteriia</taxon>
        <taxon>Fusobacteriales</taxon>
        <taxon>Leptotrichiaceae</taxon>
        <taxon>Pseudoleptotrichia</taxon>
    </lineage>
</organism>
<dbReference type="Pfam" id="PF00005">
    <property type="entry name" value="ABC_tran"/>
    <property type="match status" value="1"/>
</dbReference>
<dbReference type="InterPro" id="IPR003593">
    <property type="entry name" value="AAA+_ATPase"/>
</dbReference>
<protein>
    <submittedName>
        <fullName evidence="9">Sigma 54 interacting domain-containing protein</fullName>
    </submittedName>
</protein>
<dbReference type="STRING" id="714315.GCA_000516535_01026"/>
<keyword evidence="5" id="KW-0547">Nucleotide-binding</keyword>
<dbReference type="EMBL" id="AP019822">
    <property type="protein sequence ID" value="BBM36103.1"/>
    <property type="molecule type" value="Genomic_DNA"/>
</dbReference>
<dbReference type="SMART" id="SM00382">
    <property type="entry name" value="AAA"/>
    <property type="match status" value="1"/>
</dbReference>
<dbReference type="InterPro" id="IPR017871">
    <property type="entry name" value="ABC_transporter-like_CS"/>
</dbReference>
<dbReference type="PROSITE" id="PS00675">
    <property type="entry name" value="SIGMA54_INTERACT_1"/>
    <property type="match status" value="1"/>
</dbReference>
<evidence type="ECO:0000259" key="8">
    <source>
        <dbReference type="PROSITE" id="PS50893"/>
    </source>
</evidence>
<evidence type="ECO:0000256" key="6">
    <source>
        <dbReference type="ARBA" id="ARBA00022840"/>
    </source>
</evidence>
<proteinExistence type="inferred from homology"/>
<gene>
    <name evidence="9" type="ORF">JCM16774_1035</name>
</gene>
<dbReference type="PANTHER" id="PTHR43297:SF2">
    <property type="entry name" value="DIPEPTIDE TRANSPORT ATP-BINDING PROTEIN DPPD"/>
    <property type="match status" value="1"/>
</dbReference>
<dbReference type="SUPFAM" id="SSF52540">
    <property type="entry name" value="P-loop containing nucleoside triphosphate hydrolases"/>
    <property type="match status" value="1"/>
</dbReference>
<evidence type="ECO:0000256" key="4">
    <source>
        <dbReference type="ARBA" id="ARBA00022475"/>
    </source>
</evidence>
<accession>A0A510JDG3</accession>
<keyword evidence="7" id="KW-0472">Membrane</keyword>
<evidence type="ECO:0000256" key="2">
    <source>
        <dbReference type="ARBA" id="ARBA00005417"/>
    </source>
</evidence>
<reference evidence="9 10" key="1">
    <citation type="submission" date="2019-07" db="EMBL/GenBank/DDBJ databases">
        <title>Complete Genome Sequence of Leptotrichia goodfellowii Strain JCM 16774.</title>
        <authorList>
            <person name="Watanabe S."/>
            <person name="Cui L."/>
        </authorList>
    </citation>
    <scope>NUCLEOTIDE SEQUENCE [LARGE SCALE GENOMIC DNA]</scope>
    <source>
        <strain evidence="9 10">JCM16774</strain>
    </source>
</reference>
<keyword evidence="6" id="KW-0067">ATP-binding</keyword>
<comment type="subcellular location">
    <subcellularLocation>
        <location evidence="1">Cell membrane</location>
        <topology evidence="1">Peripheral membrane protein</topology>
    </subcellularLocation>
</comment>
<dbReference type="InterPro" id="IPR027417">
    <property type="entry name" value="P-loop_NTPase"/>
</dbReference>
<dbReference type="PROSITE" id="PS00211">
    <property type="entry name" value="ABC_TRANSPORTER_1"/>
    <property type="match status" value="1"/>
</dbReference>
<sequence length="263" mass="30158">MERLIINSLKTEIDKTEILKGISFKLNKGETLIIIGESGSGKTMLSRLLIGMKPENAIIRGNIYFDDKDLLSMIEKERSNYRGKRIAYIAQNPMAIFNDFQSIESHAVELFQSQLNFSKKECQEKMISGMKELNLPNSEEIMKKYSFQLSGGMLQRVMFAMMMQLQPELLIADEPTSALDYYNSEKVAEMLKKFQSKNTALIVITHDYDLAEKLGGKVMIMRNGEIVEEGITSEMLKNPESNYGKELLLRKTHTRYKKRSDNV</sequence>
<dbReference type="AlphaFoldDB" id="A0A510JDG3"/>
<evidence type="ECO:0000256" key="3">
    <source>
        <dbReference type="ARBA" id="ARBA00022448"/>
    </source>
</evidence>
<keyword evidence="3" id="KW-0813">Transport</keyword>
<feature type="domain" description="ABC transporter" evidence="8">
    <location>
        <begin position="4"/>
        <end position="248"/>
    </location>
</feature>
<dbReference type="InterPro" id="IPR050388">
    <property type="entry name" value="ABC_Ni/Peptide_Import"/>
</dbReference>
<dbReference type="CDD" id="cd03257">
    <property type="entry name" value="ABC_NikE_OppD_transporters"/>
    <property type="match status" value="1"/>
</dbReference>
<dbReference type="PANTHER" id="PTHR43297">
    <property type="entry name" value="OLIGOPEPTIDE TRANSPORT ATP-BINDING PROTEIN APPD"/>
    <property type="match status" value="1"/>
</dbReference>
<dbReference type="RefSeq" id="WP_026737499.1">
    <property type="nucleotide sequence ID" value="NZ_AP019822.1"/>
</dbReference>
<dbReference type="Proteomes" id="UP000321606">
    <property type="component" value="Chromosome"/>
</dbReference>
<dbReference type="GO" id="GO:0005524">
    <property type="term" value="F:ATP binding"/>
    <property type="evidence" value="ECO:0007669"/>
    <property type="project" value="UniProtKB-KW"/>
</dbReference>
<name>A0A510JDG3_9FUSO</name>
<dbReference type="PROSITE" id="PS50893">
    <property type="entry name" value="ABC_TRANSPORTER_2"/>
    <property type="match status" value="1"/>
</dbReference>
<dbReference type="GO" id="GO:0016887">
    <property type="term" value="F:ATP hydrolysis activity"/>
    <property type="evidence" value="ECO:0007669"/>
    <property type="project" value="InterPro"/>
</dbReference>
<dbReference type="InterPro" id="IPR025662">
    <property type="entry name" value="Sigma_54_int_dom_ATP-bd_1"/>
</dbReference>
<dbReference type="Gene3D" id="3.40.50.300">
    <property type="entry name" value="P-loop containing nucleotide triphosphate hydrolases"/>
    <property type="match status" value="1"/>
</dbReference>
<evidence type="ECO:0000313" key="9">
    <source>
        <dbReference type="EMBL" id="BBM36103.1"/>
    </source>
</evidence>
<evidence type="ECO:0000256" key="5">
    <source>
        <dbReference type="ARBA" id="ARBA00022741"/>
    </source>
</evidence>
<dbReference type="OrthoDB" id="9806285at2"/>
<comment type="similarity">
    <text evidence="2">Belongs to the ABC transporter superfamily.</text>
</comment>
<dbReference type="GO" id="GO:0005886">
    <property type="term" value="C:plasma membrane"/>
    <property type="evidence" value="ECO:0007669"/>
    <property type="project" value="UniProtKB-SubCell"/>
</dbReference>
<dbReference type="InterPro" id="IPR003439">
    <property type="entry name" value="ABC_transporter-like_ATP-bd"/>
</dbReference>
<keyword evidence="4" id="KW-1003">Cell membrane</keyword>
<evidence type="ECO:0000313" key="10">
    <source>
        <dbReference type="Proteomes" id="UP000321606"/>
    </source>
</evidence>
<evidence type="ECO:0000256" key="1">
    <source>
        <dbReference type="ARBA" id="ARBA00004202"/>
    </source>
</evidence>